<evidence type="ECO:0000256" key="1">
    <source>
        <dbReference type="ARBA" id="ARBA00022574"/>
    </source>
</evidence>
<evidence type="ECO:0000313" key="8">
    <source>
        <dbReference type="EMBL" id="GAA4637139.1"/>
    </source>
</evidence>
<dbReference type="SUPFAM" id="SSF56112">
    <property type="entry name" value="Protein kinase-like (PK-like)"/>
    <property type="match status" value="1"/>
</dbReference>
<gene>
    <name evidence="8" type="ORF">GCM10023196_089730</name>
</gene>
<dbReference type="Gene3D" id="1.10.510.10">
    <property type="entry name" value="Transferase(Phosphotransferase) domain 1"/>
    <property type="match status" value="1"/>
</dbReference>
<accession>A0ABP8USP4</accession>
<reference evidence="9" key="1">
    <citation type="journal article" date="2019" name="Int. J. Syst. Evol. Microbiol.">
        <title>The Global Catalogue of Microorganisms (GCM) 10K type strain sequencing project: providing services to taxonomists for standard genome sequencing and annotation.</title>
        <authorList>
            <consortium name="The Broad Institute Genomics Platform"/>
            <consortium name="The Broad Institute Genome Sequencing Center for Infectious Disease"/>
            <person name="Wu L."/>
            <person name="Ma J."/>
        </authorList>
    </citation>
    <scope>NUCLEOTIDE SEQUENCE [LARGE SCALE GENOMIC DNA]</scope>
    <source>
        <strain evidence="9">JCM 17939</strain>
    </source>
</reference>
<dbReference type="PANTHER" id="PTHR19879:SF9">
    <property type="entry name" value="TRANSCRIPTION INITIATION FACTOR TFIID SUBUNIT 5"/>
    <property type="match status" value="1"/>
</dbReference>
<keyword evidence="1 5" id="KW-0853">WD repeat</keyword>
<dbReference type="Pfam" id="PF00069">
    <property type="entry name" value="Pkinase"/>
    <property type="match status" value="1"/>
</dbReference>
<keyword evidence="8" id="KW-0418">Kinase</keyword>
<evidence type="ECO:0000256" key="6">
    <source>
        <dbReference type="PROSITE-ProRule" id="PRU10141"/>
    </source>
</evidence>
<dbReference type="Pfam" id="PF00400">
    <property type="entry name" value="WD40"/>
    <property type="match status" value="5"/>
</dbReference>
<sequence length="626" mass="65136">MEGRLGAGGMGQVFLGWSPGGRRVAVKLIRPEHVGDARFRARFAREVEAARRVGGFHTAQVVDADPEADPPWLVTAFIAGSSLRQMVRESGSLDPKEVWALGAGLAEGLTAIHGCGLVHRDLKPDNVIMAKDGPRIIDFGIARDANASGLTSNGAVVGTFAFMSPEQVRADRAGPASDVFSLGCVLTYAATGRSPFDAGTIPAIVHRIINDPPRLDGMTGDLADLVRACLAKAPGDRPSVADVLARLTNPGMVRPPVTPTAPPHEATVHVRQPTLGVTRHEAGPAQPVAGAARPIRRRTLLLGAAAVAGTAAAVAVPAVAFWPESDGPRPGNVELMAFSRDGRMLAVVGGDGADTMWLCDVAAKKRTVTHLKVNGEVSALAFSPDGRTLARAEGTTIQLWDVATGHATGTLTGNATSVRVMAFSPDGRTLAGAEDTTVRFWDVATGRVTVSYSGSKDTVEALTFSPDGGTLAAGNFNAKSVRLVDTRTTQEKGVLDEANMILALAYSPDGKSLAIGGQGTRLWDLNVGSRSITLSDAADQVTAVAFSPDGKTLASADLKPAQNGNSGARTSDGVRLWDVASRQAITTLSRATGPVAFSPDGKTLATGGGRNLLLWDTATRAVVKWI</sequence>
<feature type="repeat" description="WD" evidence="5">
    <location>
        <begin position="411"/>
        <end position="451"/>
    </location>
</feature>
<keyword evidence="9" id="KW-1185">Reference proteome</keyword>
<keyword evidence="4 6" id="KW-0067">ATP-binding</keyword>
<dbReference type="PROSITE" id="PS50082">
    <property type="entry name" value="WD_REPEATS_2"/>
    <property type="match status" value="1"/>
</dbReference>
<evidence type="ECO:0000313" key="9">
    <source>
        <dbReference type="Proteomes" id="UP001501442"/>
    </source>
</evidence>
<proteinExistence type="predicted"/>
<evidence type="ECO:0000256" key="2">
    <source>
        <dbReference type="ARBA" id="ARBA00022737"/>
    </source>
</evidence>
<evidence type="ECO:0000256" key="4">
    <source>
        <dbReference type="ARBA" id="ARBA00022840"/>
    </source>
</evidence>
<dbReference type="InterPro" id="IPR008271">
    <property type="entry name" value="Ser/Thr_kinase_AS"/>
</dbReference>
<dbReference type="PROSITE" id="PS00107">
    <property type="entry name" value="PROTEIN_KINASE_ATP"/>
    <property type="match status" value="1"/>
</dbReference>
<dbReference type="InterPro" id="IPR011009">
    <property type="entry name" value="Kinase-like_dom_sf"/>
</dbReference>
<organism evidence="8 9">
    <name type="scientific">Actinoallomurus vinaceus</name>
    <dbReference type="NCBI Taxonomy" id="1080074"/>
    <lineage>
        <taxon>Bacteria</taxon>
        <taxon>Bacillati</taxon>
        <taxon>Actinomycetota</taxon>
        <taxon>Actinomycetes</taxon>
        <taxon>Streptosporangiales</taxon>
        <taxon>Thermomonosporaceae</taxon>
        <taxon>Actinoallomurus</taxon>
    </lineage>
</organism>
<dbReference type="Gene3D" id="3.30.200.20">
    <property type="entry name" value="Phosphorylase Kinase, domain 1"/>
    <property type="match status" value="1"/>
</dbReference>
<keyword evidence="8" id="KW-0808">Transferase</keyword>
<dbReference type="Gene3D" id="2.130.10.10">
    <property type="entry name" value="YVTN repeat-like/Quinoprotein amine dehydrogenase"/>
    <property type="match status" value="2"/>
</dbReference>
<dbReference type="PANTHER" id="PTHR19879">
    <property type="entry name" value="TRANSCRIPTION INITIATION FACTOR TFIID"/>
    <property type="match status" value="1"/>
</dbReference>
<dbReference type="InterPro" id="IPR017441">
    <property type="entry name" value="Protein_kinase_ATP_BS"/>
</dbReference>
<dbReference type="GO" id="GO:0016301">
    <property type="term" value="F:kinase activity"/>
    <property type="evidence" value="ECO:0007669"/>
    <property type="project" value="UniProtKB-KW"/>
</dbReference>
<dbReference type="EMBL" id="BAABHK010000019">
    <property type="protein sequence ID" value="GAA4637139.1"/>
    <property type="molecule type" value="Genomic_DNA"/>
</dbReference>
<keyword evidence="3 6" id="KW-0547">Nucleotide-binding</keyword>
<dbReference type="SMART" id="SM00220">
    <property type="entry name" value="S_TKc"/>
    <property type="match status" value="1"/>
</dbReference>
<dbReference type="CDD" id="cd14014">
    <property type="entry name" value="STKc_PknB_like"/>
    <property type="match status" value="1"/>
</dbReference>
<dbReference type="Proteomes" id="UP001501442">
    <property type="component" value="Unassembled WGS sequence"/>
</dbReference>
<protein>
    <submittedName>
        <fullName evidence="8">Serine/threonine-protein kinase</fullName>
    </submittedName>
</protein>
<evidence type="ECO:0000256" key="3">
    <source>
        <dbReference type="ARBA" id="ARBA00022741"/>
    </source>
</evidence>
<feature type="binding site" evidence="6">
    <location>
        <position position="27"/>
    </location>
    <ligand>
        <name>ATP</name>
        <dbReference type="ChEBI" id="CHEBI:30616"/>
    </ligand>
</feature>
<dbReference type="InterPro" id="IPR019775">
    <property type="entry name" value="WD40_repeat_CS"/>
</dbReference>
<dbReference type="PROSITE" id="PS00678">
    <property type="entry name" value="WD_REPEATS_1"/>
    <property type="match status" value="1"/>
</dbReference>
<evidence type="ECO:0000259" key="7">
    <source>
        <dbReference type="PROSITE" id="PS50011"/>
    </source>
</evidence>
<comment type="caution">
    <text evidence="8">The sequence shown here is derived from an EMBL/GenBank/DDBJ whole genome shotgun (WGS) entry which is preliminary data.</text>
</comment>
<dbReference type="PROSITE" id="PS50294">
    <property type="entry name" value="WD_REPEATS_REGION"/>
    <property type="match status" value="1"/>
</dbReference>
<evidence type="ECO:0000256" key="5">
    <source>
        <dbReference type="PROSITE-ProRule" id="PRU00221"/>
    </source>
</evidence>
<dbReference type="CDD" id="cd00200">
    <property type="entry name" value="WD40"/>
    <property type="match status" value="1"/>
</dbReference>
<dbReference type="InterPro" id="IPR015943">
    <property type="entry name" value="WD40/YVTN_repeat-like_dom_sf"/>
</dbReference>
<dbReference type="InterPro" id="IPR000719">
    <property type="entry name" value="Prot_kinase_dom"/>
</dbReference>
<name>A0ABP8USP4_9ACTN</name>
<feature type="domain" description="Protein kinase" evidence="7">
    <location>
        <begin position="1"/>
        <end position="252"/>
    </location>
</feature>
<dbReference type="SMART" id="SM00320">
    <property type="entry name" value="WD40"/>
    <property type="match status" value="6"/>
</dbReference>
<dbReference type="InterPro" id="IPR001680">
    <property type="entry name" value="WD40_rpt"/>
</dbReference>
<dbReference type="PROSITE" id="PS50011">
    <property type="entry name" value="PROTEIN_KINASE_DOM"/>
    <property type="match status" value="1"/>
</dbReference>
<dbReference type="SUPFAM" id="SSF82171">
    <property type="entry name" value="DPP6 N-terminal domain-like"/>
    <property type="match status" value="1"/>
</dbReference>
<keyword evidence="2" id="KW-0677">Repeat</keyword>
<dbReference type="PROSITE" id="PS00108">
    <property type="entry name" value="PROTEIN_KINASE_ST"/>
    <property type="match status" value="1"/>
</dbReference>